<gene>
    <name evidence="1" type="ORF">C4B68_40065</name>
</gene>
<evidence type="ECO:0000313" key="2">
    <source>
        <dbReference type="Proteomes" id="UP000238413"/>
    </source>
</evidence>
<keyword evidence="2" id="KW-1185">Reference proteome</keyword>
<protein>
    <submittedName>
        <fullName evidence="1">Uncharacterized protein</fullName>
    </submittedName>
</protein>
<dbReference type="RefSeq" id="WP_099505226.1">
    <property type="nucleotide sequence ID" value="NZ_CP026653.1"/>
</dbReference>
<name>A0ABM6T431_9ACTN</name>
<proteinExistence type="predicted"/>
<organism evidence="1 2">
    <name type="scientific">Streptomyces dengpaensis</name>
    <dbReference type="NCBI Taxonomy" id="2049881"/>
    <lineage>
        <taxon>Bacteria</taxon>
        <taxon>Bacillati</taxon>
        <taxon>Actinomycetota</taxon>
        <taxon>Actinomycetes</taxon>
        <taxon>Kitasatosporales</taxon>
        <taxon>Streptomycetaceae</taxon>
        <taxon>Streptomyces</taxon>
    </lineage>
</organism>
<dbReference type="EMBL" id="CP026653">
    <property type="protein sequence ID" value="AVH61712.1"/>
    <property type="molecule type" value="Genomic_DNA"/>
</dbReference>
<sequence>MTIDESRLQQLVAAGMAGDFETLERLRSEDVVAGRLPDVIAALGERMDDLRWQIQMGETFVEATRRDLAAARLDVLRHGRNIDALLEEG</sequence>
<dbReference type="Proteomes" id="UP000238413">
    <property type="component" value="Plasmid unnamed1"/>
</dbReference>
<keyword evidence="1" id="KW-0614">Plasmid</keyword>
<accession>A0ABM6T431</accession>
<geneLocation type="plasmid" evidence="1 2">
    <name>unnamed1</name>
</geneLocation>
<reference evidence="1 2" key="1">
    <citation type="submission" date="2018-02" db="EMBL/GenBank/DDBJ databases">
        <title>Complete genome sequence of Streptomyces dengpaensis, the producer of angucyclines.</title>
        <authorList>
            <person name="Yumei L."/>
        </authorList>
    </citation>
    <scope>NUCLEOTIDE SEQUENCE [LARGE SCALE GENOMIC DNA]</scope>
    <source>
        <strain evidence="1 2">XZHG99</strain>
        <plasmid evidence="1 2">unnamed1</plasmid>
    </source>
</reference>
<evidence type="ECO:0000313" key="1">
    <source>
        <dbReference type="EMBL" id="AVH61712.1"/>
    </source>
</evidence>